<feature type="transmembrane region" description="Helical" evidence="8">
    <location>
        <begin position="187"/>
        <end position="214"/>
    </location>
</feature>
<evidence type="ECO:0000313" key="10">
    <source>
        <dbReference type="EMBL" id="KKR11741.1"/>
    </source>
</evidence>
<evidence type="ECO:0000259" key="9">
    <source>
        <dbReference type="Pfam" id="PF13231"/>
    </source>
</evidence>
<dbReference type="STRING" id="1618550.UT39_C0003G0010"/>
<dbReference type="EMBL" id="LBWP01000003">
    <property type="protein sequence ID" value="KKR11741.1"/>
    <property type="molecule type" value="Genomic_DNA"/>
</dbReference>
<dbReference type="Pfam" id="PF13231">
    <property type="entry name" value="PMT_2"/>
    <property type="match status" value="1"/>
</dbReference>
<keyword evidence="7 8" id="KW-0472">Membrane</keyword>
<gene>
    <name evidence="10" type="ORF">UT39_C0003G0010</name>
</gene>
<dbReference type="Proteomes" id="UP000034246">
    <property type="component" value="Unassembled WGS sequence"/>
</dbReference>
<evidence type="ECO:0000256" key="4">
    <source>
        <dbReference type="ARBA" id="ARBA00022679"/>
    </source>
</evidence>
<feature type="transmembrane region" description="Helical" evidence="8">
    <location>
        <begin position="378"/>
        <end position="395"/>
    </location>
</feature>
<organism evidence="10 11">
    <name type="scientific">Candidatus Woesebacteria bacterium GW2011_GWA1_39_21</name>
    <dbReference type="NCBI Taxonomy" id="1618550"/>
    <lineage>
        <taxon>Bacteria</taxon>
        <taxon>Candidatus Woeseibacteriota</taxon>
    </lineage>
</organism>
<keyword evidence="4" id="KW-0808">Transferase</keyword>
<sequence length="524" mass="60562">MMDKIIKFKTHYIVFLLFVIAIVPRIYRFSQQPIYTDEITWMVRAKETFLALRTFNRQHIKNYFQSSNAWWVNDNDTEAIALPLTAATGPFIAYLGIGQSVLTRNVARDFVVARFPLIVINSFTVVIVYLLTRKITDKKTALLTGVLYALDPVAISYSRLIINDGLLTLFILFGIYSFFYIENVKTSIILSSLSICFAFLTKPIGLLPLIIFFFYAIFSDKKMKNFIKFTLIGLVSFVLIHFFWPEAWFHPFTSVFEYLTRQFKLIENSTEMFFAGSVSHQVPFYYYFILICLRVPSYIFFGLLASLYFFFTKTGRKKLILINLKTLSQIIYVFVFFLFLSFASKKSGVRYLLPIWPYIYIGACCAIFRFVKKLPEIFGGFVLLAIISLSLFNIYKYEPNYDYYYNEIFGGPAVAKNYVSTSLCYGAKESADTLKKCFPQVTQISYVGCARSTLPYYFSGIINSQIDPNQPVVIEAYYEQMKYVTTKTAKLVKNKDVINVTKNGVDLAKIYLNLKQFPKSCSLN</sequence>
<feature type="domain" description="Glycosyltransferase RgtA/B/C/D-like" evidence="9">
    <location>
        <begin position="109"/>
        <end position="242"/>
    </location>
</feature>
<accession>A0A0G0NG17</accession>
<dbReference type="InterPro" id="IPR038731">
    <property type="entry name" value="RgtA/B/C-like"/>
</dbReference>
<dbReference type="PANTHER" id="PTHR33908">
    <property type="entry name" value="MANNOSYLTRANSFERASE YKCB-RELATED"/>
    <property type="match status" value="1"/>
</dbReference>
<comment type="caution">
    <text evidence="10">The sequence shown here is derived from an EMBL/GenBank/DDBJ whole genome shotgun (WGS) entry which is preliminary data.</text>
</comment>
<evidence type="ECO:0000256" key="2">
    <source>
        <dbReference type="ARBA" id="ARBA00022475"/>
    </source>
</evidence>
<evidence type="ECO:0000256" key="7">
    <source>
        <dbReference type="ARBA" id="ARBA00023136"/>
    </source>
</evidence>
<dbReference type="PANTHER" id="PTHR33908:SF11">
    <property type="entry name" value="MEMBRANE PROTEIN"/>
    <property type="match status" value="1"/>
</dbReference>
<dbReference type="AlphaFoldDB" id="A0A0G0NG17"/>
<feature type="transmembrane region" description="Helical" evidence="8">
    <location>
        <begin position="355"/>
        <end position="371"/>
    </location>
</feature>
<keyword evidence="5 8" id="KW-0812">Transmembrane</keyword>
<evidence type="ECO:0000256" key="1">
    <source>
        <dbReference type="ARBA" id="ARBA00004651"/>
    </source>
</evidence>
<dbReference type="InterPro" id="IPR050297">
    <property type="entry name" value="LipidA_mod_glycosyltrf_83"/>
</dbReference>
<feature type="transmembrane region" description="Helical" evidence="8">
    <location>
        <begin position="111"/>
        <end position="131"/>
    </location>
</feature>
<feature type="transmembrane region" description="Helical" evidence="8">
    <location>
        <begin position="322"/>
        <end position="343"/>
    </location>
</feature>
<dbReference type="GO" id="GO:0009103">
    <property type="term" value="P:lipopolysaccharide biosynthetic process"/>
    <property type="evidence" value="ECO:0007669"/>
    <property type="project" value="UniProtKB-ARBA"/>
</dbReference>
<evidence type="ECO:0000256" key="6">
    <source>
        <dbReference type="ARBA" id="ARBA00022989"/>
    </source>
</evidence>
<feature type="transmembrane region" description="Helical" evidence="8">
    <location>
        <begin position="284"/>
        <end position="310"/>
    </location>
</feature>
<name>A0A0G0NG17_9BACT</name>
<feature type="transmembrane region" description="Helical" evidence="8">
    <location>
        <begin position="160"/>
        <end position="181"/>
    </location>
</feature>
<comment type="subcellular location">
    <subcellularLocation>
        <location evidence="1">Cell membrane</location>
        <topology evidence="1">Multi-pass membrane protein</topology>
    </subcellularLocation>
</comment>
<dbReference type="GO" id="GO:0016763">
    <property type="term" value="F:pentosyltransferase activity"/>
    <property type="evidence" value="ECO:0007669"/>
    <property type="project" value="TreeGrafter"/>
</dbReference>
<keyword evidence="3" id="KW-0328">Glycosyltransferase</keyword>
<evidence type="ECO:0000313" key="11">
    <source>
        <dbReference type="Proteomes" id="UP000034246"/>
    </source>
</evidence>
<reference evidence="10 11" key="1">
    <citation type="journal article" date="2015" name="Nature">
        <title>rRNA introns, odd ribosomes, and small enigmatic genomes across a large radiation of phyla.</title>
        <authorList>
            <person name="Brown C.T."/>
            <person name="Hug L.A."/>
            <person name="Thomas B.C."/>
            <person name="Sharon I."/>
            <person name="Castelle C.J."/>
            <person name="Singh A."/>
            <person name="Wilkins M.J."/>
            <person name="Williams K.H."/>
            <person name="Banfield J.F."/>
        </authorList>
    </citation>
    <scope>NUCLEOTIDE SEQUENCE [LARGE SCALE GENOMIC DNA]</scope>
</reference>
<keyword evidence="6 8" id="KW-1133">Transmembrane helix</keyword>
<evidence type="ECO:0000256" key="5">
    <source>
        <dbReference type="ARBA" id="ARBA00022692"/>
    </source>
</evidence>
<proteinExistence type="predicted"/>
<dbReference type="GO" id="GO:0005886">
    <property type="term" value="C:plasma membrane"/>
    <property type="evidence" value="ECO:0007669"/>
    <property type="project" value="UniProtKB-SubCell"/>
</dbReference>
<feature type="transmembrane region" description="Helical" evidence="8">
    <location>
        <begin position="226"/>
        <end position="244"/>
    </location>
</feature>
<evidence type="ECO:0000256" key="8">
    <source>
        <dbReference type="SAM" id="Phobius"/>
    </source>
</evidence>
<evidence type="ECO:0000256" key="3">
    <source>
        <dbReference type="ARBA" id="ARBA00022676"/>
    </source>
</evidence>
<keyword evidence="2" id="KW-1003">Cell membrane</keyword>
<feature type="transmembrane region" description="Helical" evidence="8">
    <location>
        <begin position="12"/>
        <end position="30"/>
    </location>
</feature>
<protein>
    <recommendedName>
        <fullName evidence="9">Glycosyltransferase RgtA/B/C/D-like domain-containing protein</fullName>
    </recommendedName>
</protein>